<dbReference type="AlphaFoldDB" id="Q6AJ17"/>
<dbReference type="InterPro" id="IPR001279">
    <property type="entry name" value="Metallo-B-lactamas"/>
</dbReference>
<dbReference type="PANTHER" id="PTHR46233:SF3">
    <property type="entry name" value="HYDROXYACYLGLUTATHIONE HYDROLASE GLOC"/>
    <property type="match status" value="1"/>
</dbReference>
<dbReference type="Proteomes" id="UP000000602">
    <property type="component" value="Chromosome"/>
</dbReference>
<feature type="domain" description="Metallo-beta-lactamase" evidence="5">
    <location>
        <begin position="16"/>
        <end position="197"/>
    </location>
</feature>
<sequence>MVVYMKIEQITVGTMGVCCYLVSCEKTKKAALIDVGGDEDRVLAAIEKAGLDLQYIIATHGHPDHVCGNRRIQEATGAKIIMHALDAEFFAKAEVKDHFSHLGLEFSPPVDITVVDGDTINIGEVVLKVLHTPGHTPGGMCLYNNDGPDGDLFTGDTLFVTAVGRTDFMGGNHQDLLNSIRTKLFVLPDETIVWPGHGYGGDRSHIGFEKRANPFLK</sequence>
<evidence type="ECO:0000313" key="6">
    <source>
        <dbReference type="EMBL" id="CAG37663.1"/>
    </source>
</evidence>
<organism evidence="6 7">
    <name type="scientific">Desulfotalea psychrophila (strain LSv54 / DSM 12343)</name>
    <dbReference type="NCBI Taxonomy" id="177439"/>
    <lineage>
        <taxon>Bacteria</taxon>
        <taxon>Pseudomonadati</taxon>
        <taxon>Thermodesulfobacteriota</taxon>
        <taxon>Desulfobulbia</taxon>
        <taxon>Desulfobulbales</taxon>
        <taxon>Desulfocapsaceae</taxon>
        <taxon>Desulfotalea</taxon>
    </lineage>
</organism>
<evidence type="ECO:0000259" key="5">
    <source>
        <dbReference type="SMART" id="SM00849"/>
    </source>
</evidence>
<dbReference type="InterPro" id="IPR036866">
    <property type="entry name" value="RibonucZ/Hydroxyglut_hydro"/>
</dbReference>
<dbReference type="KEGG" id="dps:DP2934"/>
<accession>Q6AJ17</accession>
<evidence type="ECO:0000256" key="1">
    <source>
        <dbReference type="ARBA" id="ARBA00001947"/>
    </source>
</evidence>
<dbReference type="SMART" id="SM00849">
    <property type="entry name" value="Lactamase_B"/>
    <property type="match status" value="1"/>
</dbReference>
<keyword evidence="2" id="KW-0479">Metal-binding</keyword>
<keyword evidence="7" id="KW-1185">Reference proteome</keyword>
<dbReference type="GO" id="GO:0016787">
    <property type="term" value="F:hydrolase activity"/>
    <property type="evidence" value="ECO:0007669"/>
    <property type="project" value="UniProtKB-KW"/>
</dbReference>
<reference evidence="7" key="1">
    <citation type="journal article" date="2004" name="Environ. Microbiol.">
        <title>The genome of Desulfotalea psychrophila, a sulfate-reducing bacterium from permanently cold Arctic sediments.</title>
        <authorList>
            <person name="Rabus R."/>
            <person name="Ruepp A."/>
            <person name="Frickey T."/>
            <person name="Rattei T."/>
            <person name="Fartmann B."/>
            <person name="Stark M."/>
            <person name="Bauer M."/>
            <person name="Zibat A."/>
            <person name="Lombardot T."/>
            <person name="Becker I."/>
            <person name="Amann J."/>
            <person name="Gellner K."/>
            <person name="Teeling H."/>
            <person name="Leuschner W.D."/>
            <person name="Gloeckner F.-O."/>
            <person name="Lupas A.N."/>
            <person name="Amann R."/>
            <person name="Klenk H.-P."/>
        </authorList>
    </citation>
    <scope>NUCLEOTIDE SEQUENCE [LARGE SCALE GENOMIC DNA]</scope>
    <source>
        <strain evidence="7">DSM 12343 / LSv54</strain>
    </source>
</reference>
<protein>
    <recommendedName>
        <fullName evidence="5">Metallo-beta-lactamase domain-containing protein</fullName>
    </recommendedName>
</protein>
<keyword evidence="3" id="KW-0378">Hydrolase</keyword>
<proteinExistence type="predicted"/>
<dbReference type="InterPro" id="IPR051453">
    <property type="entry name" value="MBL_Glyoxalase_II"/>
</dbReference>
<evidence type="ECO:0000313" key="7">
    <source>
        <dbReference type="Proteomes" id="UP000000602"/>
    </source>
</evidence>
<dbReference type="eggNOG" id="COG0491">
    <property type="taxonomic scope" value="Bacteria"/>
</dbReference>
<keyword evidence="4" id="KW-0862">Zinc</keyword>
<gene>
    <name evidence="6" type="ordered locus">DP2934</name>
</gene>
<dbReference type="STRING" id="177439.DP2934"/>
<name>Q6AJ17_DESPS</name>
<evidence type="ECO:0000256" key="4">
    <source>
        <dbReference type="ARBA" id="ARBA00022833"/>
    </source>
</evidence>
<dbReference type="SUPFAM" id="SSF56281">
    <property type="entry name" value="Metallo-hydrolase/oxidoreductase"/>
    <property type="match status" value="1"/>
</dbReference>
<evidence type="ECO:0000256" key="2">
    <source>
        <dbReference type="ARBA" id="ARBA00022723"/>
    </source>
</evidence>
<dbReference type="PANTHER" id="PTHR46233">
    <property type="entry name" value="HYDROXYACYLGLUTATHIONE HYDROLASE GLOC"/>
    <property type="match status" value="1"/>
</dbReference>
<dbReference type="CDD" id="cd06262">
    <property type="entry name" value="metallo-hydrolase-like_MBL-fold"/>
    <property type="match status" value="1"/>
</dbReference>
<dbReference type="EMBL" id="CR522870">
    <property type="protein sequence ID" value="CAG37663.1"/>
    <property type="molecule type" value="Genomic_DNA"/>
</dbReference>
<dbReference type="HOGENOM" id="CLU_030571_5_4_7"/>
<dbReference type="Gene3D" id="3.60.15.10">
    <property type="entry name" value="Ribonuclease Z/Hydroxyacylglutathione hydrolase-like"/>
    <property type="match status" value="1"/>
</dbReference>
<comment type="cofactor">
    <cofactor evidence="1">
        <name>Zn(2+)</name>
        <dbReference type="ChEBI" id="CHEBI:29105"/>
    </cofactor>
</comment>
<dbReference type="GO" id="GO:0046872">
    <property type="term" value="F:metal ion binding"/>
    <property type="evidence" value="ECO:0007669"/>
    <property type="project" value="UniProtKB-KW"/>
</dbReference>
<evidence type="ECO:0000256" key="3">
    <source>
        <dbReference type="ARBA" id="ARBA00022801"/>
    </source>
</evidence>
<dbReference type="Pfam" id="PF00753">
    <property type="entry name" value="Lactamase_B"/>
    <property type="match status" value="1"/>
</dbReference>